<proteinExistence type="predicted"/>
<organism evidence="1 2">
    <name type="scientific">Candidatus Uhrbacteria bacterium GW2011_GWF2_41_16</name>
    <dbReference type="NCBI Taxonomy" id="1618997"/>
    <lineage>
        <taxon>Bacteria</taxon>
        <taxon>Candidatus Uhriibacteriota</taxon>
    </lineage>
</organism>
<dbReference type="EMBL" id="LCAU01000039">
    <property type="protein sequence ID" value="KKR95962.1"/>
    <property type="molecule type" value="Genomic_DNA"/>
</dbReference>
<dbReference type="AlphaFoldDB" id="A0A0G0Y6M0"/>
<dbReference type="Proteomes" id="UP000034746">
    <property type="component" value="Unassembled WGS sequence"/>
</dbReference>
<sequence>MYKQNLVADILHAGIARSDITTDAKDVLVKDPLYAKALVLDDGSTKIAIIAMDVTAIGGRQISQGMLPDVGEDFLPKLRSRIQKELKIPGCNILVNASHTHPPGRLLCDDEEQIKRTFDAVKQAMQNMTEVKVGSGLGHENRITMNRTLRLKNGKSWTIRHSNPCPPDEEVADVGLIDPEIGIIRIDRMDGSLLAVVYNFACHPLFGDAKGSITANFPGVASKVIEENLGNGAMALFLQGAGGDIVDVLFKDFNLPRDIEPLGTMLGLSTLKALRNIQTKDIKLNVISETIQLPRRTDISERIKLLQAEQTELLASLRFTSLDFKTFLPLYIKYTISSDYPSDYSYRYLQNEKINTDEFTAMDSIIRKNIEKYLKNINAMEKLTRIQDDIATLEKHQAINQESGEETISAEVQGIKIGDCVLITSPAEVLVEVGLNVKKTSPYEHTFWLYALRPSCS</sequence>
<evidence type="ECO:0008006" key="3">
    <source>
        <dbReference type="Google" id="ProtNLM"/>
    </source>
</evidence>
<name>A0A0G0Y6M0_9BACT</name>
<protein>
    <recommendedName>
        <fullName evidence="3">Neutral/alkaline non-lysosomal ceramidase N-terminal domain-containing protein</fullName>
    </recommendedName>
</protein>
<accession>A0A0G0Y6M0</accession>
<gene>
    <name evidence="1" type="ORF">UU48_C0039G0005</name>
</gene>
<comment type="caution">
    <text evidence="1">The sequence shown here is derived from an EMBL/GenBank/DDBJ whole genome shotgun (WGS) entry which is preliminary data.</text>
</comment>
<evidence type="ECO:0000313" key="1">
    <source>
        <dbReference type="EMBL" id="KKR95962.1"/>
    </source>
</evidence>
<evidence type="ECO:0000313" key="2">
    <source>
        <dbReference type="Proteomes" id="UP000034746"/>
    </source>
</evidence>
<reference evidence="1 2" key="1">
    <citation type="journal article" date="2015" name="Nature">
        <title>rRNA introns, odd ribosomes, and small enigmatic genomes across a large radiation of phyla.</title>
        <authorList>
            <person name="Brown C.T."/>
            <person name="Hug L.A."/>
            <person name="Thomas B.C."/>
            <person name="Sharon I."/>
            <person name="Castelle C.J."/>
            <person name="Singh A."/>
            <person name="Wilkins M.J."/>
            <person name="Williams K.H."/>
            <person name="Banfield J.F."/>
        </authorList>
    </citation>
    <scope>NUCLEOTIDE SEQUENCE [LARGE SCALE GENOMIC DNA]</scope>
</reference>